<sequence length="719" mass="81414">MSIVRYFTKPSAPESPSSANNKRRLDQTVDKVDKRSKNQRYDDLKCQRKFLPKWIDQWPWLQHRQDKMFCQVCLKYPSIAKPSESIRSHESSRPHLECFAYFRRDDVTQVIGSPNELSSPNINATPIGLAMRKLNDDQLRRYSNLFSTVFMLAKYGKPMSDMPMQCALLRKVGAEIGDNYQNDKSASAFLTHIAAVIKKNNIHEIQDAAFLSVLADGSADVSIIEQENIFVRYVSKGVPVTTMVSIEAPAHSHALGVYEAIKDGLNSVNLNMENMTSRDKPGPKLVCANFDGASVMQGRKSGVVAHILEEAPYVIPVHCIAHKLELAVLDSVKHLPEINKFENTVKGLFNFYHYSPKQRRDLKLVAQILDEELAHLGYIKQVRWLSSKVRAVKAIKKSLSVVASHLEDVGSGKDDTAAKARGWLKEVHSVSFVKILHIMLDVLPKVAEISQIFQREDLLVTEVCHELEAAILKLVSLKIKPTNAANMGEFSRLYDHDNKKFGSLTLHGPCAEINLSEDRVLLQLIDGICKYVDKRFDNFFEPPISYFEAFDITRWPAERDELVLHGVDDVTALFNHFSPLFTEEEVALGIEQYTNLKSRMKDLPVTGIYKMYQHLLTIRPHNLHVILKLVDIMFTISCSTATCERCFSHMKQIKTANRSCLKQSSLQALLRTMLHGPTIVEFNPLPAIQHWLESGGTKHIHGHALQHDESENNIISVNK</sequence>
<dbReference type="PANTHER" id="PTHR46880">
    <property type="entry name" value="RAS-ASSOCIATING DOMAIN-CONTAINING PROTEIN"/>
    <property type="match status" value="1"/>
</dbReference>
<organism evidence="3 4">
    <name type="scientific">Saccoglossus kowalevskii</name>
    <name type="common">Acorn worm</name>
    <dbReference type="NCBI Taxonomy" id="10224"/>
    <lineage>
        <taxon>Eukaryota</taxon>
        <taxon>Metazoa</taxon>
        <taxon>Hemichordata</taxon>
        <taxon>Enteropneusta</taxon>
        <taxon>Harrimaniidae</taxon>
        <taxon>Saccoglossus</taxon>
    </lineage>
</organism>
<name>A0ABM0MJJ0_SACKO</name>
<evidence type="ECO:0000313" key="3">
    <source>
        <dbReference type="Proteomes" id="UP000694865"/>
    </source>
</evidence>
<evidence type="ECO:0000256" key="1">
    <source>
        <dbReference type="SAM" id="MobiDB-lite"/>
    </source>
</evidence>
<dbReference type="SUPFAM" id="SSF53098">
    <property type="entry name" value="Ribonuclease H-like"/>
    <property type="match status" value="1"/>
</dbReference>
<feature type="region of interest" description="Disordered" evidence="1">
    <location>
        <begin position="1"/>
        <end position="36"/>
    </location>
</feature>
<feature type="compositionally biased region" description="Basic and acidic residues" evidence="1">
    <location>
        <begin position="23"/>
        <end position="36"/>
    </location>
</feature>
<dbReference type="Pfam" id="PF05699">
    <property type="entry name" value="Dimer_Tnp_hAT"/>
    <property type="match status" value="1"/>
</dbReference>
<gene>
    <name evidence="4" type="primary">LOC102807772</name>
</gene>
<keyword evidence="3" id="KW-1185">Reference proteome</keyword>
<feature type="compositionally biased region" description="Low complexity" evidence="1">
    <location>
        <begin position="10"/>
        <end position="19"/>
    </location>
</feature>
<proteinExistence type="predicted"/>
<reference evidence="4" key="1">
    <citation type="submission" date="2025-08" db="UniProtKB">
        <authorList>
            <consortium name="RefSeq"/>
        </authorList>
    </citation>
    <scope>IDENTIFICATION</scope>
    <source>
        <tissue evidence="4">Testes</tissue>
    </source>
</reference>
<evidence type="ECO:0000313" key="4">
    <source>
        <dbReference type="RefSeq" id="XP_006820181.1"/>
    </source>
</evidence>
<evidence type="ECO:0000259" key="2">
    <source>
        <dbReference type="Pfam" id="PF05699"/>
    </source>
</evidence>
<dbReference type="RefSeq" id="XP_006820181.1">
    <property type="nucleotide sequence ID" value="XM_006820118.1"/>
</dbReference>
<dbReference type="PANTHER" id="PTHR46880:SF5">
    <property type="entry name" value="DUF4371 DOMAIN-CONTAINING PROTEIN"/>
    <property type="match status" value="1"/>
</dbReference>
<feature type="domain" description="HAT C-terminal dimerisation" evidence="2">
    <location>
        <begin position="627"/>
        <end position="670"/>
    </location>
</feature>
<dbReference type="InterPro" id="IPR012337">
    <property type="entry name" value="RNaseH-like_sf"/>
</dbReference>
<dbReference type="GeneID" id="102807772"/>
<accession>A0ABM0MJJ0</accession>
<dbReference type="InterPro" id="IPR008906">
    <property type="entry name" value="HATC_C_dom"/>
</dbReference>
<dbReference type="Proteomes" id="UP000694865">
    <property type="component" value="Unplaced"/>
</dbReference>
<protein>
    <submittedName>
        <fullName evidence="4">Zinc finger protein 862-like</fullName>
    </submittedName>
</protein>